<dbReference type="AlphaFoldDB" id="A0A133NHI6"/>
<dbReference type="EMBL" id="LRPX01000023">
    <property type="protein sequence ID" value="KXA15758.1"/>
    <property type="molecule type" value="Genomic_DNA"/>
</dbReference>
<dbReference type="Proteomes" id="UP000070617">
    <property type="component" value="Unassembled WGS sequence"/>
</dbReference>
<keyword evidence="2" id="KW-1185">Reference proteome</keyword>
<dbReference type="PATRIC" id="fig|134605.3.peg.567"/>
<proteinExistence type="predicted"/>
<sequence>MNKIKTKGRKFMNYIQSEDKKEVYILLEEKSKIWEERDFLETLKGIFRPKENNENQYKDELSEN</sequence>
<reference evidence="2" key="1">
    <citation type="submission" date="2016-01" db="EMBL/GenBank/DDBJ databases">
        <authorList>
            <person name="Mitreva M."/>
            <person name="Pepin K.H."/>
            <person name="Mihindukulasuriya K.A."/>
            <person name="Fulton R."/>
            <person name="Fronick C."/>
            <person name="O'Laughlin M."/>
            <person name="Miner T."/>
            <person name="Herter B."/>
            <person name="Rosa B.A."/>
            <person name="Cordes M."/>
            <person name="Tomlinson C."/>
            <person name="Wollam A."/>
            <person name="Palsikar V.B."/>
            <person name="Mardis E.R."/>
            <person name="Wilson R.K."/>
        </authorList>
    </citation>
    <scope>NUCLEOTIDE SEQUENCE [LARGE SCALE GENOMIC DNA]</scope>
    <source>
        <strain evidence="2">CMW8396</strain>
    </source>
</reference>
<protein>
    <submittedName>
        <fullName evidence="1">Uncharacterized protein</fullName>
    </submittedName>
</protein>
<evidence type="ECO:0000313" key="1">
    <source>
        <dbReference type="EMBL" id="KXA15758.1"/>
    </source>
</evidence>
<accession>A0A133NHI6</accession>
<comment type="caution">
    <text evidence="1">The sequence shown here is derived from an EMBL/GenBank/DDBJ whole genome shotgun (WGS) entry which is preliminary data.</text>
</comment>
<evidence type="ECO:0000313" key="2">
    <source>
        <dbReference type="Proteomes" id="UP000070617"/>
    </source>
</evidence>
<organism evidence="1 2">
    <name type="scientific">Fusobacterium equinum</name>
    <dbReference type="NCBI Taxonomy" id="134605"/>
    <lineage>
        <taxon>Bacteria</taxon>
        <taxon>Fusobacteriati</taxon>
        <taxon>Fusobacteriota</taxon>
        <taxon>Fusobacteriia</taxon>
        <taxon>Fusobacteriales</taxon>
        <taxon>Fusobacteriaceae</taxon>
        <taxon>Fusobacterium</taxon>
    </lineage>
</organism>
<name>A0A133NHI6_9FUSO</name>
<gene>
    <name evidence="1" type="ORF">HMPREF3206_00564</name>
</gene>